<dbReference type="Pfam" id="PF00389">
    <property type="entry name" value="2-Hacid_dh"/>
    <property type="match status" value="1"/>
</dbReference>
<evidence type="ECO:0000256" key="2">
    <source>
        <dbReference type="ARBA" id="ARBA00022605"/>
    </source>
</evidence>
<keyword evidence="2" id="KW-0028">Amino-acid biosynthesis</keyword>
<dbReference type="SUPFAM" id="SSF51735">
    <property type="entry name" value="NAD(P)-binding Rossmann-fold domains"/>
    <property type="match status" value="1"/>
</dbReference>
<dbReference type="GO" id="GO:0047545">
    <property type="term" value="F:(S)-2-hydroxyglutarate dehydrogenase activity"/>
    <property type="evidence" value="ECO:0007669"/>
    <property type="project" value="UniProtKB-ARBA"/>
</dbReference>
<proteinExistence type="inferred from homology"/>
<evidence type="ECO:0000256" key="3">
    <source>
        <dbReference type="ARBA" id="ARBA00023002"/>
    </source>
</evidence>
<dbReference type="PROSITE" id="PS00065">
    <property type="entry name" value="D_2_HYDROXYACID_DH_1"/>
    <property type="match status" value="1"/>
</dbReference>
<dbReference type="GO" id="GO:0004617">
    <property type="term" value="F:phosphoglycerate dehydrogenase activity"/>
    <property type="evidence" value="ECO:0007669"/>
    <property type="project" value="UniProtKB-ARBA"/>
</dbReference>
<organism evidence="7">
    <name type="scientific">freshwater metagenome</name>
    <dbReference type="NCBI Taxonomy" id="449393"/>
    <lineage>
        <taxon>unclassified sequences</taxon>
        <taxon>metagenomes</taxon>
        <taxon>ecological metagenomes</taxon>
    </lineage>
</organism>
<feature type="domain" description="D-isomer specific 2-hydroxyacid dehydrogenase catalytic" evidence="5">
    <location>
        <begin position="37"/>
        <end position="303"/>
    </location>
</feature>
<evidence type="ECO:0000313" key="7">
    <source>
        <dbReference type="EMBL" id="CAB4691083.1"/>
    </source>
</evidence>
<feature type="domain" description="D-isomer specific 2-hydroxyacid dehydrogenase NAD-binding" evidence="6">
    <location>
        <begin position="105"/>
        <end position="275"/>
    </location>
</feature>
<evidence type="ECO:0000259" key="6">
    <source>
        <dbReference type="Pfam" id="PF02826"/>
    </source>
</evidence>
<name>A0A6J6P362_9ZZZZ</name>
<dbReference type="Gene3D" id="3.40.50.720">
    <property type="entry name" value="NAD(P)-binding Rossmann-like Domain"/>
    <property type="match status" value="2"/>
</dbReference>
<gene>
    <name evidence="7" type="ORF">UFOPK2598_00045</name>
</gene>
<dbReference type="AlphaFoldDB" id="A0A6J6P362"/>
<dbReference type="InterPro" id="IPR006140">
    <property type="entry name" value="D-isomer_DH_NAD-bd"/>
</dbReference>
<dbReference type="InterPro" id="IPR029752">
    <property type="entry name" value="D-isomer_DH_CS1"/>
</dbReference>
<dbReference type="FunFam" id="3.40.50.720:FF:000041">
    <property type="entry name" value="D-3-phosphoglycerate dehydrogenase"/>
    <property type="match status" value="1"/>
</dbReference>
<reference evidence="7" key="1">
    <citation type="submission" date="2020-05" db="EMBL/GenBank/DDBJ databases">
        <authorList>
            <person name="Chiriac C."/>
            <person name="Salcher M."/>
            <person name="Ghai R."/>
            <person name="Kavagutti S V."/>
        </authorList>
    </citation>
    <scope>NUCLEOTIDE SEQUENCE</scope>
</reference>
<sequence length="321" mass="33938">MSTNSHPIIVGLGPIAAQIVAPILGPDFSYIENPTPRDLEVAQGALVRAAFDFNRSVFESMPNLKVIARTGVGTELVDLAEADARNIPVVITPGSNTNAVAEGALAHILALSKRLGPLTKLVASGNWSDRTKYPVGDLENQTLGIIGYGRIGKRVAEIASVFGMKILAFDPIAEVPASIKVNSVKELLAKSDLITLHLPLTTDTTGLIGKTEFEVIKRGAILVNCSRGALVDLDAALQALNSGNLGGLGLDVFDLEPPKHHPIFDHESVVLTPHVMGLSNQATIATYVMAAQGARDVLTGVKPIAIANKVNLENNKDRSTK</sequence>
<keyword evidence="4" id="KW-0520">NAD</keyword>
<evidence type="ECO:0000259" key="5">
    <source>
        <dbReference type="Pfam" id="PF00389"/>
    </source>
</evidence>
<dbReference type="PANTHER" id="PTHR42789">
    <property type="entry name" value="D-ISOMER SPECIFIC 2-HYDROXYACID DEHYDROGENASE FAMILY PROTEIN (AFU_ORTHOLOGUE AFUA_6G10090)"/>
    <property type="match status" value="1"/>
</dbReference>
<evidence type="ECO:0000256" key="4">
    <source>
        <dbReference type="ARBA" id="ARBA00023027"/>
    </source>
</evidence>
<accession>A0A6J6P362</accession>
<keyword evidence="3" id="KW-0560">Oxidoreductase</keyword>
<dbReference type="EMBL" id="CAEZXV010000002">
    <property type="protein sequence ID" value="CAB4691083.1"/>
    <property type="molecule type" value="Genomic_DNA"/>
</dbReference>
<dbReference type="InterPro" id="IPR006139">
    <property type="entry name" value="D-isomer_2_OHA_DH_cat_dom"/>
</dbReference>
<evidence type="ECO:0000256" key="1">
    <source>
        <dbReference type="ARBA" id="ARBA00005854"/>
    </source>
</evidence>
<dbReference type="InterPro" id="IPR036291">
    <property type="entry name" value="NAD(P)-bd_dom_sf"/>
</dbReference>
<dbReference type="PANTHER" id="PTHR42789:SF1">
    <property type="entry name" value="D-ISOMER SPECIFIC 2-HYDROXYACID DEHYDROGENASE FAMILY PROTEIN (AFU_ORTHOLOGUE AFUA_6G10090)"/>
    <property type="match status" value="1"/>
</dbReference>
<dbReference type="GO" id="GO:0051287">
    <property type="term" value="F:NAD binding"/>
    <property type="evidence" value="ECO:0007669"/>
    <property type="project" value="InterPro"/>
</dbReference>
<dbReference type="InterPro" id="IPR050857">
    <property type="entry name" value="D-2-hydroxyacid_DH"/>
</dbReference>
<dbReference type="Pfam" id="PF02826">
    <property type="entry name" value="2-Hacid_dh_C"/>
    <property type="match status" value="1"/>
</dbReference>
<dbReference type="GO" id="GO:0006564">
    <property type="term" value="P:L-serine biosynthetic process"/>
    <property type="evidence" value="ECO:0007669"/>
    <property type="project" value="UniProtKB-ARBA"/>
</dbReference>
<comment type="similarity">
    <text evidence="1">Belongs to the D-isomer specific 2-hydroxyacid dehydrogenase family.</text>
</comment>
<dbReference type="SUPFAM" id="SSF52283">
    <property type="entry name" value="Formate/glycerate dehydrogenase catalytic domain-like"/>
    <property type="match status" value="1"/>
</dbReference>
<protein>
    <submittedName>
        <fullName evidence="7">Unannotated protein</fullName>
    </submittedName>
</protein>